<dbReference type="InterPro" id="IPR036482">
    <property type="entry name" value="Regulatory_HutP_sf"/>
</dbReference>
<keyword evidence="8" id="KW-0804">Transcription</keyword>
<accession>A0A1H3MAD2</accession>
<keyword evidence="10" id="KW-1185">Reference proteome</keyword>
<dbReference type="Proteomes" id="UP000198625">
    <property type="component" value="Unassembled WGS sequence"/>
</dbReference>
<evidence type="ECO:0000256" key="5">
    <source>
        <dbReference type="ARBA" id="ARBA00022884"/>
    </source>
</evidence>
<evidence type="ECO:0000313" key="10">
    <source>
        <dbReference type="Proteomes" id="UP000198625"/>
    </source>
</evidence>
<dbReference type="AlphaFoldDB" id="A0A1H3MAD2"/>
<evidence type="ECO:0000256" key="4">
    <source>
        <dbReference type="ARBA" id="ARBA00019377"/>
    </source>
</evidence>
<evidence type="ECO:0000256" key="1">
    <source>
        <dbReference type="ARBA" id="ARBA00002945"/>
    </source>
</evidence>
<dbReference type="STRING" id="415015.SAMN05660462_00768"/>
<comment type="function">
    <text evidence="1">Antiterminator that binds to cis-acting regulatory sequences on the mRNA in the presence of histidine, thereby suppressing transcription termination and activating the hut operon for histidine utilization.</text>
</comment>
<comment type="subunit">
    <text evidence="3">Homohexamer.</text>
</comment>
<keyword evidence="5" id="KW-0694">RNA-binding</keyword>
<evidence type="ECO:0000256" key="3">
    <source>
        <dbReference type="ARBA" id="ARBA00011643"/>
    </source>
</evidence>
<proteinExistence type="inferred from homology"/>
<protein>
    <recommendedName>
        <fullName evidence="4">Hut operon positive regulatory protein</fullName>
    </recommendedName>
</protein>
<gene>
    <name evidence="9" type="ORF">SAMN05660462_00768</name>
</gene>
<evidence type="ECO:0000256" key="6">
    <source>
        <dbReference type="ARBA" id="ARBA00023015"/>
    </source>
</evidence>
<dbReference type="OrthoDB" id="1629373at2"/>
<keyword evidence="6" id="KW-0805">Transcription regulation</keyword>
<evidence type="ECO:0000256" key="8">
    <source>
        <dbReference type="ARBA" id="ARBA00023163"/>
    </source>
</evidence>
<organism evidence="9 10">
    <name type="scientific">Proteiniborus ethanoligenes</name>
    <dbReference type="NCBI Taxonomy" id="415015"/>
    <lineage>
        <taxon>Bacteria</taxon>
        <taxon>Bacillati</taxon>
        <taxon>Bacillota</taxon>
        <taxon>Clostridia</taxon>
        <taxon>Eubacteriales</taxon>
        <taxon>Proteiniborus</taxon>
    </lineage>
</organism>
<dbReference type="RefSeq" id="WP_091727457.1">
    <property type="nucleotide sequence ID" value="NZ_FNQE01000006.1"/>
</dbReference>
<evidence type="ECO:0000256" key="7">
    <source>
        <dbReference type="ARBA" id="ARBA00023159"/>
    </source>
</evidence>
<dbReference type="GO" id="GO:0003723">
    <property type="term" value="F:RNA binding"/>
    <property type="evidence" value="ECO:0007669"/>
    <property type="project" value="UniProtKB-KW"/>
</dbReference>
<dbReference type="Gene3D" id="3.40.1510.10">
    <property type="entry name" value="Hut operon regulatory protein HutP"/>
    <property type="match status" value="1"/>
</dbReference>
<dbReference type="EMBL" id="FNQE01000006">
    <property type="protein sequence ID" value="SDY73641.1"/>
    <property type="molecule type" value="Genomic_DNA"/>
</dbReference>
<reference evidence="9 10" key="1">
    <citation type="submission" date="2016-10" db="EMBL/GenBank/DDBJ databases">
        <authorList>
            <person name="de Groot N.N."/>
        </authorList>
    </citation>
    <scope>NUCLEOTIDE SEQUENCE [LARGE SCALE GENOMIC DNA]</scope>
    <source>
        <strain evidence="9 10">DSM 21650</strain>
    </source>
</reference>
<dbReference type="InterPro" id="IPR015111">
    <property type="entry name" value="Regulatory_HutP"/>
</dbReference>
<evidence type="ECO:0000313" key="9">
    <source>
        <dbReference type="EMBL" id="SDY73641.1"/>
    </source>
</evidence>
<evidence type="ECO:0000256" key="2">
    <source>
        <dbReference type="ARBA" id="ARBA00009992"/>
    </source>
</evidence>
<name>A0A1H3MAD2_9FIRM</name>
<keyword evidence="7" id="KW-0010">Activator</keyword>
<dbReference type="Pfam" id="PF09021">
    <property type="entry name" value="HutP"/>
    <property type="match status" value="1"/>
</dbReference>
<comment type="similarity">
    <text evidence="2">Belongs to the HutP family.</text>
</comment>
<sequence length="140" mass="15020">MENQSTNVAKASIRLAISTRDEEKSIIEDLHKKGFKAAAVNVGGDLINSIPKIIERALVASKKTGIIKDYHVHEGAVAGAVMEAITQVNPKAMGLNFGGKIGIARYEEHISVCLFISIGLLHLNDLAIGLGHRSIPVIKE</sequence>
<dbReference type="CDD" id="cd11640">
    <property type="entry name" value="HutP"/>
    <property type="match status" value="1"/>
</dbReference>